<feature type="domain" description="Protein kinase" evidence="2">
    <location>
        <begin position="9"/>
        <end position="294"/>
    </location>
</feature>
<protein>
    <recommendedName>
        <fullName evidence="2">Protein kinase domain-containing protein</fullName>
    </recommendedName>
</protein>
<feature type="binding site" evidence="1">
    <location>
        <position position="41"/>
    </location>
    <ligand>
        <name>ATP</name>
        <dbReference type="ChEBI" id="CHEBI:30616"/>
    </ligand>
</feature>
<keyword evidence="1" id="KW-0547">Nucleotide-binding</keyword>
<evidence type="ECO:0000256" key="1">
    <source>
        <dbReference type="PROSITE-ProRule" id="PRU10141"/>
    </source>
</evidence>
<dbReference type="Proteomes" id="UP000612282">
    <property type="component" value="Unassembled WGS sequence"/>
</dbReference>
<dbReference type="PROSITE" id="PS50011">
    <property type="entry name" value="PROTEIN_KINASE_DOM"/>
    <property type="match status" value="1"/>
</dbReference>
<evidence type="ECO:0000313" key="3">
    <source>
        <dbReference type="EMBL" id="GID58960.1"/>
    </source>
</evidence>
<dbReference type="InterPro" id="IPR017441">
    <property type="entry name" value="Protein_kinase_ATP_BS"/>
</dbReference>
<name>A0ABQ3XKE0_9ACTN</name>
<gene>
    <name evidence="3" type="ORF">Aco03nite_073640</name>
</gene>
<dbReference type="EMBL" id="BOMG01000093">
    <property type="protein sequence ID" value="GID58960.1"/>
    <property type="molecule type" value="Genomic_DNA"/>
</dbReference>
<keyword evidence="4" id="KW-1185">Reference proteome</keyword>
<dbReference type="PROSITE" id="PS00107">
    <property type="entry name" value="PROTEIN_KINASE_ATP"/>
    <property type="match status" value="1"/>
</dbReference>
<dbReference type="SUPFAM" id="SSF56112">
    <property type="entry name" value="Protein kinase-like (PK-like)"/>
    <property type="match status" value="1"/>
</dbReference>
<proteinExistence type="predicted"/>
<comment type="caution">
    <text evidence="3">The sequence shown here is derived from an EMBL/GenBank/DDBJ whole genome shotgun (WGS) entry which is preliminary data.</text>
</comment>
<dbReference type="InterPro" id="IPR000719">
    <property type="entry name" value="Prot_kinase_dom"/>
</dbReference>
<dbReference type="InterPro" id="IPR011009">
    <property type="entry name" value="Kinase-like_dom_sf"/>
</dbReference>
<organism evidence="3 4">
    <name type="scientific">Actinoplanes couchii</name>
    <dbReference type="NCBI Taxonomy" id="403638"/>
    <lineage>
        <taxon>Bacteria</taxon>
        <taxon>Bacillati</taxon>
        <taxon>Actinomycetota</taxon>
        <taxon>Actinomycetes</taxon>
        <taxon>Micromonosporales</taxon>
        <taxon>Micromonosporaceae</taxon>
        <taxon>Actinoplanes</taxon>
    </lineage>
</organism>
<keyword evidence="1" id="KW-0067">ATP-binding</keyword>
<reference evidence="3 4" key="1">
    <citation type="submission" date="2021-01" db="EMBL/GenBank/DDBJ databases">
        <title>Whole genome shotgun sequence of Actinoplanes couchii NBRC 106145.</title>
        <authorList>
            <person name="Komaki H."/>
            <person name="Tamura T."/>
        </authorList>
    </citation>
    <scope>NUCLEOTIDE SEQUENCE [LARGE SCALE GENOMIC DNA]</scope>
    <source>
        <strain evidence="3 4">NBRC 106145</strain>
    </source>
</reference>
<accession>A0ABQ3XKE0</accession>
<dbReference type="Gene3D" id="1.10.510.10">
    <property type="entry name" value="Transferase(Phosphotransferase) domain 1"/>
    <property type="match status" value="1"/>
</dbReference>
<sequence>MKPIRADRLGTLTPLGKGGMAQVYRVGNPLPEFPNETLAFKKLLPSIVEPNRTKLLTAMRTAVGLRDLLGPAEQAELDAVAVWPLAMVQEGGGDVGLLMRCIPDDFFLDTRNGREVFELQLLCTSTKQATAMGYDKSRERADKPLVRLALAARLAYAMEVVHRPRGGQRLVYGDMNLKNVAVATDPPRVLLMDCDGVADVGDTSRTQPNTFLFFPPEIIGKQQKLQDQVTDVYKLALAIMRGLSTGQAATQVKDPASPKIISGLLDPAGVALFRSAVDSDRARRPAAEDLKEYLVDRVLDLASPPVLLSAELSDEITLRGSEVFVRWTHQGARTVRIHSAVGNFSVDGIAADGYPGGYPIKPPTAGEIRVTAVNDDGEDTMSAGRLRYFEIPDVHVSLHPPPVVLDGLPSMELPRTHAELPPYPMHSAEVVAVPPVRWPQVPPLRVAALGSPAPLARDLWQGIGRAYHDASERIDLAIRAAVDDATRTLPAPPPAGPPTP</sequence>
<evidence type="ECO:0000259" key="2">
    <source>
        <dbReference type="PROSITE" id="PS50011"/>
    </source>
</evidence>
<dbReference type="RefSeq" id="WP_203804478.1">
    <property type="nucleotide sequence ID" value="NZ_BAAAQE010000093.1"/>
</dbReference>
<evidence type="ECO:0000313" key="4">
    <source>
        <dbReference type="Proteomes" id="UP000612282"/>
    </source>
</evidence>